<protein>
    <recommendedName>
        <fullName evidence="1">Tc1-like transposase DDE domain-containing protein</fullName>
    </recommendedName>
</protein>
<dbReference type="GO" id="GO:0003676">
    <property type="term" value="F:nucleic acid binding"/>
    <property type="evidence" value="ECO:0007669"/>
    <property type="project" value="InterPro"/>
</dbReference>
<organism evidence="2 3">
    <name type="scientific">Sandaracinus amylolyticus</name>
    <dbReference type="NCBI Taxonomy" id="927083"/>
    <lineage>
        <taxon>Bacteria</taxon>
        <taxon>Pseudomonadati</taxon>
        <taxon>Myxococcota</taxon>
        <taxon>Polyangia</taxon>
        <taxon>Polyangiales</taxon>
        <taxon>Sandaracinaceae</taxon>
        <taxon>Sandaracinus</taxon>
    </lineage>
</organism>
<dbReference type="InterPro" id="IPR038717">
    <property type="entry name" value="Tc1-like_DDE_dom"/>
</dbReference>
<keyword evidence="3" id="KW-1185">Reference proteome</keyword>
<feature type="domain" description="Tc1-like transposase DDE" evidence="1">
    <location>
        <begin position="3"/>
        <end position="113"/>
    </location>
</feature>
<proteinExistence type="predicted"/>
<dbReference type="InterPro" id="IPR036397">
    <property type="entry name" value="RNaseH_sf"/>
</dbReference>
<name>A0A0F6W847_9BACT</name>
<accession>A0A0F6W847</accession>
<gene>
    <name evidence="2" type="ORF">DB32_006920</name>
</gene>
<dbReference type="AlphaFoldDB" id="A0A0F6W847"/>
<evidence type="ECO:0000313" key="3">
    <source>
        <dbReference type="Proteomes" id="UP000034883"/>
    </source>
</evidence>
<dbReference type="EMBL" id="CP011125">
    <property type="protein sequence ID" value="AKF09771.1"/>
    <property type="molecule type" value="Genomic_DNA"/>
</dbReference>
<evidence type="ECO:0000313" key="2">
    <source>
        <dbReference type="EMBL" id="AKF09771.1"/>
    </source>
</evidence>
<reference evidence="2 3" key="1">
    <citation type="submission" date="2015-03" db="EMBL/GenBank/DDBJ databases">
        <title>Genome assembly of Sandaracinus amylolyticus DSM 53668.</title>
        <authorList>
            <person name="Sharma G."/>
            <person name="Subramanian S."/>
        </authorList>
    </citation>
    <scope>NUCLEOTIDE SEQUENCE [LARGE SCALE GENOMIC DNA]</scope>
    <source>
        <strain evidence="2 3">DSM 53668</strain>
    </source>
</reference>
<dbReference type="Pfam" id="PF13358">
    <property type="entry name" value="DDE_3"/>
    <property type="match status" value="1"/>
</dbReference>
<evidence type="ECO:0000259" key="1">
    <source>
        <dbReference type="Pfam" id="PF13358"/>
    </source>
</evidence>
<dbReference type="Gene3D" id="3.30.420.10">
    <property type="entry name" value="Ribonuclease H-like superfamily/Ribonuclease H"/>
    <property type="match status" value="1"/>
</dbReference>
<sequence length="113" mass="12971">MLQPSSPRTWAPRGETPELICGARHDRVSAISAITISPQAQRTGLYFRLLRGNFNADEIERFVRQVQRAVRRPVTFVWDRLSAHRTVAKRLEGDPRFEFILLPAYAPTLNPDE</sequence>
<dbReference type="STRING" id="927083.DB32_006920"/>
<dbReference type="Proteomes" id="UP000034883">
    <property type="component" value="Chromosome"/>
</dbReference>
<dbReference type="KEGG" id="samy:DB32_006920"/>